<evidence type="ECO:0000313" key="2">
    <source>
        <dbReference type="Proteomes" id="UP001518680"/>
    </source>
</evidence>
<comment type="caution">
    <text evidence="1">The sequence shown here is derived from an EMBL/GenBank/DDBJ whole genome shotgun (WGS) entry which is preliminary data.</text>
</comment>
<gene>
    <name evidence="1" type="ORF">GWO63_008370</name>
</gene>
<evidence type="ECO:0000313" key="1">
    <source>
        <dbReference type="EMBL" id="MBM0244270.1"/>
    </source>
</evidence>
<sequence length="104" mass="11012">MGWSAKPPVLSLAVPLGIKSKSHLITHHLSIAEELTTALADYMAGKAPQAELASGDEGNTPAKEALDRLVTSDEFVAQWWNAVYSAGALGCCDRLFGSSVVTIR</sequence>
<dbReference type="RefSeq" id="WP_147446175.1">
    <property type="nucleotide sequence ID" value="NZ_CP068292.1"/>
</dbReference>
<organism evidence="1 2">
    <name type="scientific">Corynebacterium macginleyi</name>
    <dbReference type="NCBI Taxonomy" id="38290"/>
    <lineage>
        <taxon>Bacteria</taxon>
        <taxon>Bacillati</taxon>
        <taxon>Actinomycetota</taxon>
        <taxon>Actinomycetes</taxon>
        <taxon>Mycobacteriales</taxon>
        <taxon>Corynebacteriaceae</taxon>
        <taxon>Corynebacterium</taxon>
    </lineage>
</organism>
<dbReference type="Proteomes" id="UP001518680">
    <property type="component" value="Unassembled WGS sequence"/>
</dbReference>
<proteinExistence type="predicted"/>
<keyword evidence="2" id="KW-1185">Reference proteome</keyword>
<accession>A0ABS1Y7C0</accession>
<reference evidence="1 2" key="1">
    <citation type="submission" date="2021-01" db="EMBL/GenBank/DDBJ databases">
        <title>Complete genome sequences of Corynebacterium macginleyi strains isolated from infectious keratitis.</title>
        <authorList>
            <person name="Sagerfors S."/>
            <person name="Poehlein A."/>
            <person name="Soderquist B."/>
            <person name="Bruggemann H."/>
        </authorList>
    </citation>
    <scope>NUCLEOTIDE SEQUENCE [LARGE SCALE GENOMIC DNA]</scope>
    <source>
        <strain evidence="1 2">12T220</strain>
    </source>
</reference>
<dbReference type="EMBL" id="JAACBX020000002">
    <property type="protein sequence ID" value="MBM0244270.1"/>
    <property type="molecule type" value="Genomic_DNA"/>
</dbReference>
<protein>
    <submittedName>
        <fullName evidence="1">Uncharacterized protein</fullName>
    </submittedName>
</protein>
<name>A0ABS1Y7C0_9CORY</name>